<dbReference type="Proteomes" id="UP000064243">
    <property type="component" value="Unassembled WGS sequence"/>
</dbReference>
<gene>
    <name evidence="1" type="ORF">ABW22_15725</name>
</gene>
<dbReference type="AlphaFoldDB" id="A0A119CU41"/>
<accession>A0A119CU41</accession>
<dbReference type="OrthoDB" id="8689447at2"/>
<dbReference type="EMBL" id="LDUG01000056">
    <property type="protein sequence ID" value="KVW92627.1"/>
    <property type="molecule type" value="Genomic_DNA"/>
</dbReference>
<organism evidence="1 2">
    <name type="scientific">Thiobacillus denitrificans</name>
    <dbReference type="NCBI Taxonomy" id="36861"/>
    <lineage>
        <taxon>Bacteria</taxon>
        <taxon>Pseudomonadati</taxon>
        <taxon>Pseudomonadota</taxon>
        <taxon>Betaproteobacteria</taxon>
        <taxon>Nitrosomonadales</taxon>
        <taxon>Thiobacillaceae</taxon>
        <taxon>Thiobacillus</taxon>
    </lineage>
</organism>
<sequence length="135" mass="14792">MNQTPLFFDDVNTALSHVVNVLGGAKRVGPMLRGDDMTVDAAARWVLDCLNPDRPAQLHPHQVLVLLRAARAAGDHTAMNWYCGEIGYQATPVEPEDEAAALKRKYIESAQMMARIAQRIERLETPAAVRSAANA</sequence>
<reference evidence="1 2" key="1">
    <citation type="journal article" date="2015" name="Appl. Environ. Microbiol.">
        <title>Aerobic and Anaerobic Thiosulfate Oxidation by a Cold-Adapted, Subglacial Chemoautotroph.</title>
        <authorList>
            <person name="Harrold Z.R."/>
            <person name="Skidmore M.L."/>
            <person name="Hamilton T.L."/>
            <person name="Desch L."/>
            <person name="Amada K."/>
            <person name="van Gelder W."/>
            <person name="Glover K."/>
            <person name="Roden E.E."/>
            <person name="Boyd E.S."/>
        </authorList>
    </citation>
    <scope>NUCLEOTIDE SEQUENCE [LARGE SCALE GENOMIC DNA]</scope>
    <source>
        <strain evidence="1 2">RG</strain>
    </source>
</reference>
<name>A0A119CU41_THIDE</name>
<evidence type="ECO:0000313" key="1">
    <source>
        <dbReference type="EMBL" id="KVW92627.1"/>
    </source>
</evidence>
<evidence type="ECO:0000313" key="2">
    <source>
        <dbReference type="Proteomes" id="UP000064243"/>
    </source>
</evidence>
<protein>
    <submittedName>
        <fullName evidence="1">Uncharacterized protein</fullName>
    </submittedName>
</protein>
<comment type="caution">
    <text evidence="1">The sequence shown here is derived from an EMBL/GenBank/DDBJ whole genome shotgun (WGS) entry which is preliminary data.</text>
</comment>
<proteinExistence type="predicted"/>
<keyword evidence="2" id="KW-1185">Reference proteome</keyword>
<dbReference type="RefSeq" id="WP_059759062.1">
    <property type="nucleotide sequence ID" value="NZ_LDUG01000056.1"/>
</dbReference>
<dbReference type="PATRIC" id="fig|36861.3.peg.3006"/>